<reference evidence="1" key="1">
    <citation type="submission" date="2021-11" db="EMBL/GenBank/DDBJ databases">
        <title>Development of a sustainable strategy for remediation of hydrocarbon-contaminated territories based on the waste exchange concept.</title>
        <authorList>
            <person name="Elkin A."/>
        </authorList>
    </citation>
    <scope>NUCLEOTIDE SEQUENCE</scope>
    <source>
        <strain evidence="1">IEGM 757</strain>
    </source>
</reference>
<dbReference type="Proteomes" id="UP001198630">
    <property type="component" value="Unassembled WGS sequence"/>
</dbReference>
<organism evidence="1 2">
    <name type="scientific">Rhodococcus rhodochrous</name>
    <dbReference type="NCBI Taxonomy" id="1829"/>
    <lineage>
        <taxon>Bacteria</taxon>
        <taxon>Bacillati</taxon>
        <taxon>Actinomycetota</taxon>
        <taxon>Actinomycetes</taxon>
        <taxon>Mycobacteriales</taxon>
        <taxon>Nocardiaceae</taxon>
        <taxon>Rhodococcus</taxon>
    </lineage>
</organism>
<comment type="caution">
    <text evidence="1">The sequence shown here is derived from an EMBL/GenBank/DDBJ whole genome shotgun (WGS) entry which is preliminary data.</text>
</comment>
<dbReference type="EMBL" id="JAJNCO010000045">
    <property type="protein sequence ID" value="MCD2115057.1"/>
    <property type="molecule type" value="Genomic_DNA"/>
</dbReference>
<evidence type="ECO:0000313" key="1">
    <source>
        <dbReference type="EMBL" id="MCD2115057.1"/>
    </source>
</evidence>
<dbReference type="AlphaFoldDB" id="A0AAW4XPN3"/>
<gene>
    <name evidence="1" type="ORF">LQ384_28710</name>
</gene>
<name>A0AAW4XPN3_RHORH</name>
<protein>
    <submittedName>
        <fullName evidence="1">Uncharacterized protein</fullName>
    </submittedName>
</protein>
<dbReference type="RefSeq" id="WP_230792951.1">
    <property type="nucleotide sequence ID" value="NZ_JAJNCO010000045.1"/>
</dbReference>
<proteinExistence type="predicted"/>
<evidence type="ECO:0000313" key="2">
    <source>
        <dbReference type="Proteomes" id="UP001198630"/>
    </source>
</evidence>
<accession>A0AAW4XPN3</accession>
<sequence>MSGSVFVLDVPENLNELPLPPSDALGEKGGLEGLRTEALERFRAKAVPEPGPVLRQHATRTNDARLAVPTTLVCCSIPSAQIVESATSLRRTGRR</sequence>